<protein>
    <submittedName>
        <fullName evidence="1">Tetratricopeptide repeat protein</fullName>
    </submittedName>
</protein>
<dbReference type="EMBL" id="GG662297">
    <property type="protein sequence ID" value="EAS06369.2"/>
    <property type="molecule type" value="Genomic_DNA"/>
</dbReference>
<dbReference type="Proteomes" id="UP000009168">
    <property type="component" value="Unassembled WGS sequence"/>
</dbReference>
<dbReference type="KEGG" id="tet:TTHERM_00944080"/>
<gene>
    <name evidence="1" type="ORF">TTHERM_00944080</name>
</gene>
<evidence type="ECO:0000313" key="2">
    <source>
        <dbReference type="Proteomes" id="UP000009168"/>
    </source>
</evidence>
<dbReference type="InParanoid" id="Q24F38"/>
<proteinExistence type="predicted"/>
<dbReference type="AlphaFoldDB" id="Q24F38"/>
<dbReference type="Gene3D" id="1.25.40.10">
    <property type="entry name" value="Tetratricopeptide repeat domain"/>
    <property type="match status" value="1"/>
</dbReference>
<dbReference type="GeneID" id="7837221"/>
<keyword evidence="2" id="KW-1185">Reference proteome</keyword>
<reference evidence="2" key="1">
    <citation type="journal article" date="2006" name="PLoS Biol.">
        <title>Macronuclear genome sequence of the ciliate Tetrahymena thermophila, a model eukaryote.</title>
        <authorList>
            <person name="Eisen J.A."/>
            <person name="Coyne R.S."/>
            <person name="Wu M."/>
            <person name="Wu D."/>
            <person name="Thiagarajan M."/>
            <person name="Wortman J.R."/>
            <person name="Badger J.H."/>
            <person name="Ren Q."/>
            <person name="Amedeo P."/>
            <person name="Jones K.M."/>
            <person name="Tallon L.J."/>
            <person name="Delcher A.L."/>
            <person name="Salzberg S.L."/>
            <person name="Silva J.C."/>
            <person name="Haas B.J."/>
            <person name="Majoros W.H."/>
            <person name="Farzad M."/>
            <person name="Carlton J.M."/>
            <person name="Smith R.K. Jr."/>
            <person name="Garg J."/>
            <person name="Pearlman R.E."/>
            <person name="Karrer K.M."/>
            <person name="Sun L."/>
            <person name="Manning G."/>
            <person name="Elde N.C."/>
            <person name="Turkewitz A.P."/>
            <person name="Asai D.J."/>
            <person name="Wilkes D.E."/>
            <person name="Wang Y."/>
            <person name="Cai H."/>
            <person name="Collins K."/>
            <person name="Stewart B.A."/>
            <person name="Lee S.R."/>
            <person name="Wilamowska K."/>
            <person name="Weinberg Z."/>
            <person name="Ruzzo W.L."/>
            <person name="Wloga D."/>
            <person name="Gaertig J."/>
            <person name="Frankel J."/>
            <person name="Tsao C.-C."/>
            <person name="Gorovsky M.A."/>
            <person name="Keeling P.J."/>
            <person name="Waller R.F."/>
            <person name="Patron N.J."/>
            <person name="Cherry J.M."/>
            <person name="Stover N.A."/>
            <person name="Krieger C.J."/>
            <person name="del Toro C."/>
            <person name="Ryder H.F."/>
            <person name="Williamson S.C."/>
            <person name="Barbeau R.A."/>
            <person name="Hamilton E.P."/>
            <person name="Orias E."/>
        </authorList>
    </citation>
    <scope>NUCLEOTIDE SEQUENCE [LARGE SCALE GENOMIC DNA]</scope>
    <source>
        <strain evidence="2">SB210</strain>
    </source>
</reference>
<organism evidence="1 2">
    <name type="scientific">Tetrahymena thermophila (strain SB210)</name>
    <dbReference type="NCBI Taxonomy" id="312017"/>
    <lineage>
        <taxon>Eukaryota</taxon>
        <taxon>Sar</taxon>
        <taxon>Alveolata</taxon>
        <taxon>Ciliophora</taxon>
        <taxon>Intramacronucleata</taxon>
        <taxon>Oligohymenophorea</taxon>
        <taxon>Hymenostomatida</taxon>
        <taxon>Tetrahymenina</taxon>
        <taxon>Tetrahymenidae</taxon>
        <taxon>Tetrahymena</taxon>
    </lineage>
</organism>
<dbReference type="InterPro" id="IPR011990">
    <property type="entry name" value="TPR-like_helical_dom_sf"/>
</dbReference>
<dbReference type="RefSeq" id="XP_001026614.2">
    <property type="nucleotide sequence ID" value="XM_001026614.2"/>
</dbReference>
<sequence length="238" mass="27980">MNDKKLSSSIFDIITADQLLSLDASQLYDSFKQIYQIMLYSSEDFYNQNDTEQLLKLNENIEFFKQFGNIKAVGITYNNIGSILLKQEHYFQALENFQSSIIYARYEIQEFLIQNPSCTFFDTLQSYSYLQLKQQDGNKEINKKKSTSFYELSQKNSFNQQKTRDKDKSIFSIERVNNNIKKVRDSFCNSKECILQEKKETLLSLFKHFKNILILQGKYNTAQMNLTFGLKQSSFVNV</sequence>
<evidence type="ECO:0000313" key="1">
    <source>
        <dbReference type="EMBL" id="EAS06369.2"/>
    </source>
</evidence>
<name>Q24F38_TETTS</name>
<dbReference type="HOGENOM" id="CLU_007542_0_0_1"/>
<accession>Q24F38</accession>
<dbReference type="OrthoDB" id="298937at2759"/>